<reference evidence="1 2" key="1">
    <citation type="submission" date="2023-07" db="EMBL/GenBank/DDBJ databases">
        <title>Genomic Encyclopedia of Type Strains, Phase IV (KMG-IV): sequencing the most valuable type-strain genomes for metagenomic binning, comparative biology and taxonomic classification.</title>
        <authorList>
            <person name="Goeker M."/>
        </authorList>
    </citation>
    <scope>NUCLEOTIDE SEQUENCE [LARGE SCALE GENOMIC DNA]</scope>
    <source>
        <strain evidence="1 2">B1-1</strain>
    </source>
</reference>
<comment type="caution">
    <text evidence="1">The sequence shown here is derived from an EMBL/GenBank/DDBJ whole genome shotgun (WGS) entry which is preliminary data.</text>
</comment>
<proteinExistence type="predicted"/>
<dbReference type="Gene3D" id="2.40.10.270">
    <property type="entry name" value="Bacteriophage SPP1 head-tail adaptor protein"/>
    <property type="match status" value="1"/>
</dbReference>
<organism evidence="1 2">
    <name type="scientific">Kaistia geumhonensis</name>
    <dbReference type="NCBI Taxonomy" id="410839"/>
    <lineage>
        <taxon>Bacteria</taxon>
        <taxon>Pseudomonadati</taxon>
        <taxon>Pseudomonadota</taxon>
        <taxon>Alphaproteobacteria</taxon>
        <taxon>Hyphomicrobiales</taxon>
        <taxon>Kaistiaceae</taxon>
        <taxon>Kaistia</taxon>
    </lineage>
</organism>
<gene>
    <name evidence="1" type="ORF">QO015_001171</name>
</gene>
<name>A0ABU0M3M4_9HYPH</name>
<evidence type="ECO:0000313" key="2">
    <source>
        <dbReference type="Proteomes" id="UP001223743"/>
    </source>
</evidence>
<evidence type="ECO:0000313" key="1">
    <source>
        <dbReference type="EMBL" id="MDQ0515558.1"/>
    </source>
</evidence>
<dbReference type="Pfam" id="PF05521">
    <property type="entry name" value="Phage_HCP"/>
    <property type="match status" value="1"/>
</dbReference>
<dbReference type="RefSeq" id="WP_266280840.1">
    <property type="nucleotide sequence ID" value="NZ_JAPKNF010000001.1"/>
</dbReference>
<dbReference type="Proteomes" id="UP001223743">
    <property type="component" value="Unassembled WGS sequence"/>
</dbReference>
<protein>
    <submittedName>
        <fullName evidence="1">SPP1 family predicted phage head-tail adaptor</fullName>
    </submittedName>
</protein>
<dbReference type="InterPro" id="IPR038666">
    <property type="entry name" value="SSP1_head-tail_sf"/>
</dbReference>
<sequence length="109" mass="12109">MRPEFEPGWIAHRIVIEQPTSTADGSGGAIVAFATLATVWAAVEPVRAAATADADRLGAAITHRVTIRWRDDVVPGMRIRHRGRKLAVETVTDPDERRRFLLIEAREEL</sequence>
<accession>A0ABU0M3M4</accession>
<dbReference type="NCBIfam" id="TIGR01563">
    <property type="entry name" value="gp16_SPP1"/>
    <property type="match status" value="1"/>
</dbReference>
<dbReference type="EMBL" id="JAUSWJ010000001">
    <property type="protein sequence ID" value="MDQ0515558.1"/>
    <property type="molecule type" value="Genomic_DNA"/>
</dbReference>
<dbReference type="InterPro" id="IPR008767">
    <property type="entry name" value="Phage_SPP1_head-tail_adaptor"/>
</dbReference>
<keyword evidence="2" id="KW-1185">Reference proteome</keyword>